<dbReference type="PANTHER" id="PTHR43169">
    <property type="entry name" value="EXSB FAMILY PROTEIN"/>
    <property type="match status" value="1"/>
</dbReference>
<evidence type="ECO:0000313" key="2">
    <source>
        <dbReference type="Proteomes" id="UP000268446"/>
    </source>
</evidence>
<evidence type="ECO:0000313" key="1">
    <source>
        <dbReference type="EMBL" id="RLE52223.1"/>
    </source>
</evidence>
<gene>
    <name evidence="1" type="ORF">DRJ20_00600</name>
</gene>
<comment type="caution">
    <text evidence="1">The sequence shown here is derived from an EMBL/GenBank/DDBJ whole genome shotgun (WGS) entry which is preliminary data.</text>
</comment>
<reference evidence="1 2" key="1">
    <citation type="submission" date="2018-06" db="EMBL/GenBank/DDBJ databases">
        <title>Extensive metabolic versatility and redundancy in microbially diverse, dynamic hydrothermal sediments.</title>
        <authorList>
            <person name="Dombrowski N."/>
            <person name="Teske A."/>
            <person name="Baker B.J."/>
        </authorList>
    </citation>
    <scope>NUCLEOTIDE SEQUENCE [LARGE SCALE GENOMIC DNA]</scope>
    <source>
        <strain evidence="1">B29_G17</strain>
    </source>
</reference>
<name>A0A497EXW8_9CREN</name>
<dbReference type="Gene3D" id="3.40.50.620">
    <property type="entry name" value="HUPs"/>
    <property type="match status" value="1"/>
</dbReference>
<accession>A0A497EXW8</accession>
<organism evidence="1 2">
    <name type="scientific">Thermoproteota archaeon</name>
    <dbReference type="NCBI Taxonomy" id="2056631"/>
    <lineage>
        <taxon>Archaea</taxon>
        <taxon>Thermoproteota</taxon>
    </lineage>
</organism>
<dbReference type="InterPro" id="IPR014729">
    <property type="entry name" value="Rossmann-like_a/b/a_fold"/>
</dbReference>
<proteinExistence type="predicted"/>
<protein>
    <recommendedName>
        <fullName evidence="3">ATPase</fullName>
    </recommendedName>
</protein>
<dbReference type="PANTHER" id="PTHR43169:SF1">
    <property type="entry name" value="ATPASE, PP-LOOP SUPERFAMILY-RELATED"/>
    <property type="match status" value="1"/>
</dbReference>
<dbReference type="SUPFAM" id="SSF52402">
    <property type="entry name" value="Adenine nucleotide alpha hydrolases-like"/>
    <property type="match status" value="1"/>
</dbReference>
<dbReference type="AlphaFoldDB" id="A0A497EXW8"/>
<dbReference type="Proteomes" id="UP000268446">
    <property type="component" value="Unassembled WGS sequence"/>
</dbReference>
<evidence type="ECO:0008006" key="3">
    <source>
        <dbReference type="Google" id="ProtNLM"/>
    </source>
</evidence>
<dbReference type="EMBL" id="QMQZ01000007">
    <property type="protein sequence ID" value="RLE52223.1"/>
    <property type="molecule type" value="Genomic_DNA"/>
</dbReference>
<dbReference type="InterPro" id="IPR052188">
    <property type="entry name" value="Ni-pincer_cofactor_biosynth"/>
</dbReference>
<sequence length="341" mass="38456">MIKPEDILKVTLEVRRELGYHTVSTPNILSVRLDEEEDKMYILCGDRPDRAVLMGPGGRVLVELMKRLNVKVIVVRTLTDVLVRAERIRQALDSARKLLDEVSSSNVRKLLKERLIPIAEEELKDPIKRRIPKFEDLDVDVAVAFSGGVDSAATLVYAKMLGLHVTSITVYPGPFIIPEHAERVVKEFTEKVGVDCVFVKPTSSFDNIISKAMAGHIMPCKRCHEIVERTVYDEVSRRNIEVVFFGDMLPTGCHSIRCVNDIVRVNFPAFLALTKTDTIIISKQHGYPDVKLKYGCPLLRVVLKRHKHLRLAAIQRVLREARAGVLEPNQALKLIKSVIAL</sequence>